<proteinExistence type="predicted"/>
<gene>
    <name evidence="3" type="ORF">SAMN04488542_11733</name>
</gene>
<dbReference type="SMART" id="SM00460">
    <property type="entry name" value="TGc"/>
    <property type="match status" value="1"/>
</dbReference>
<evidence type="ECO:0000256" key="1">
    <source>
        <dbReference type="SAM" id="SignalP"/>
    </source>
</evidence>
<dbReference type="PANTHER" id="PTHR33490:SF3">
    <property type="entry name" value="CONSERVED INTEGRAL MEMBRANE PROTEIN"/>
    <property type="match status" value="1"/>
</dbReference>
<dbReference type="RefSeq" id="WP_139173142.1">
    <property type="nucleotide sequence ID" value="NZ_FNBG01000017.1"/>
</dbReference>
<feature type="domain" description="Transglutaminase-like" evidence="2">
    <location>
        <begin position="185"/>
        <end position="243"/>
    </location>
</feature>
<dbReference type="Gene3D" id="3.10.620.30">
    <property type="match status" value="1"/>
</dbReference>
<reference evidence="3 4" key="1">
    <citation type="submission" date="2016-10" db="EMBL/GenBank/DDBJ databases">
        <authorList>
            <person name="de Groot N.N."/>
        </authorList>
    </citation>
    <scope>NUCLEOTIDE SEQUENCE [LARGE SCALE GENOMIC DNA]</scope>
    <source>
        <strain evidence="3 4">DSM 28129</strain>
    </source>
</reference>
<dbReference type="OrthoDB" id="9787782at2"/>
<feature type="signal peptide" evidence="1">
    <location>
        <begin position="1"/>
        <end position="26"/>
    </location>
</feature>
<accession>A0A1G7NXV3</accession>
<evidence type="ECO:0000313" key="4">
    <source>
        <dbReference type="Proteomes" id="UP000198972"/>
    </source>
</evidence>
<evidence type="ECO:0000259" key="2">
    <source>
        <dbReference type="SMART" id="SM00460"/>
    </source>
</evidence>
<name>A0A1G7NXV3_9BACL</name>
<dbReference type="SUPFAM" id="SSF54001">
    <property type="entry name" value="Cysteine proteinases"/>
    <property type="match status" value="1"/>
</dbReference>
<organism evidence="3 4">
    <name type="scientific">Fontibacillus panacisegetis</name>
    <dbReference type="NCBI Taxonomy" id="670482"/>
    <lineage>
        <taxon>Bacteria</taxon>
        <taxon>Bacillati</taxon>
        <taxon>Bacillota</taxon>
        <taxon>Bacilli</taxon>
        <taxon>Bacillales</taxon>
        <taxon>Paenibacillaceae</taxon>
        <taxon>Fontibacillus</taxon>
    </lineage>
</organism>
<evidence type="ECO:0000313" key="3">
    <source>
        <dbReference type="EMBL" id="SDF78717.1"/>
    </source>
</evidence>
<dbReference type="InterPro" id="IPR002931">
    <property type="entry name" value="Transglutaminase-like"/>
</dbReference>
<dbReference type="Pfam" id="PF01841">
    <property type="entry name" value="Transglut_core"/>
    <property type="match status" value="1"/>
</dbReference>
<dbReference type="STRING" id="670482.SAMN04488542_11733"/>
<dbReference type="InterPro" id="IPR038765">
    <property type="entry name" value="Papain-like_cys_pep_sf"/>
</dbReference>
<keyword evidence="1" id="KW-0732">Signal</keyword>
<feature type="chain" id="PRO_5011472187" evidence="1">
    <location>
        <begin position="27"/>
        <end position="269"/>
    </location>
</feature>
<dbReference type="AlphaFoldDB" id="A0A1G7NXV3"/>
<keyword evidence="4" id="KW-1185">Reference proteome</keyword>
<protein>
    <submittedName>
        <fullName evidence="3">Transglutaminase-like superfamily protein</fullName>
    </submittedName>
</protein>
<sequence>MRRFIIVVIAFMTLLPWITGANSAYAADSKDWLDLGNIDNGSVSIQYKVNPDLKTKLLVVKGEEQYTYNLLADSEDNTFSLQLGNGDYTISLLEQTSGNKYRLVHKETVNLNLKDSSIVFLNSVQNVSWNDSSKAVLKAKELTQNKTTDAEKVKAIYDFVISNIKYDNQLAVKSPNDYIPQIERTFITKKDICYGYSALFAAMLRSVDIPAKLVMGNTEYVTTYHAWNEVYLNGSWVIIDTTVDSGWKGTTTAFEMIKEASKYTPARQY</sequence>
<dbReference type="PANTHER" id="PTHR33490">
    <property type="entry name" value="BLR5614 PROTEIN-RELATED"/>
    <property type="match status" value="1"/>
</dbReference>
<dbReference type="EMBL" id="FNBG01000017">
    <property type="protein sequence ID" value="SDF78717.1"/>
    <property type="molecule type" value="Genomic_DNA"/>
</dbReference>
<dbReference type="Proteomes" id="UP000198972">
    <property type="component" value="Unassembled WGS sequence"/>
</dbReference>